<comment type="caution">
    <text evidence="1">The sequence shown here is derived from an EMBL/GenBank/DDBJ whole genome shotgun (WGS) entry which is preliminary data.</text>
</comment>
<sequence>MGNYKVSEYENKSSADKTGSDIKLYLLENNDFEFDLDGKKVVGKWEAYDNGDLMLIDFKINNLEYQGMVGGNIDNLNEIKILNPESFLSKDIINITFKK</sequence>
<organism evidence="1 2">
    <name type="scientific">Flavobacterium agri</name>
    <dbReference type="NCBI Taxonomy" id="2743471"/>
    <lineage>
        <taxon>Bacteria</taxon>
        <taxon>Pseudomonadati</taxon>
        <taxon>Bacteroidota</taxon>
        <taxon>Flavobacteriia</taxon>
        <taxon>Flavobacteriales</taxon>
        <taxon>Flavobacteriaceae</taxon>
        <taxon>Flavobacterium</taxon>
    </lineage>
</organism>
<evidence type="ECO:0000313" key="1">
    <source>
        <dbReference type="EMBL" id="NYA72739.1"/>
    </source>
</evidence>
<keyword evidence="2" id="KW-1185">Reference proteome</keyword>
<dbReference type="EMBL" id="JACBJI010000014">
    <property type="protein sequence ID" value="NYA72739.1"/>
    <property type="molecule type" value="Genomic_DNA"/>
</dbReference>
<dbReference type="AlphaFoldDB" id="A0A7Y9C7U5"/>
<dbReference type="RefSeq" id="WP_176007549.1">
    <property type="nucleotide sequence ID" value="NZ_JABWMI010000031.1"/>
</dbReference>
<reference evidence="1 2" key="1">
    <citation type="submission" date="2020-07" db="EMBL/GenBank/DDBJ databases">
        <authorList>
            <person name="Sun Q."/>
        </authorList>
    </citation>
    <scope>NUCLEOTIDE SEQUENCE [LARGE SCALE GENOMIC DNA]</scope>
    <source>
        <strain evidence="1 2">MAH-1</strain>
    </source>
</reference>
<name>A0A7Y9C7U5_9FLAO</name>
<evidence type="ECO:0000313" key="2">
    <source>
        <dbReference type="Proteomes" id="UP000535020"/>
    </source>
</evidence>
<proteinExistence type="predicted"/>
<protein>
    <submittedName>
        <fullName evidence="1">Uncharacterized protein</fullName>
    </submittedName>
</protein>
<gene>
    <name evidence="1" type="ORF">HZF10_17560</name>
</gene>
<accession>A0A7Y9C7U5</accession>
<dbReference type="Proteomes" id="UP000535020">
    <property type="component" value="Unassembled WGS sequence"/>
</dbReference>